<dbReference type="InterPro" id="IPR001054">
    <property type="entry name" value="A/G_cyclase"/>
</dbReference>
<keyword evidence="4" id="KW-1185">Reference proteome</keyword>
<dbReference type="Proteomes" id="UP000008983">
    <property type="component" value="Unassembled WGS sequence"/>
</dbReference>
<keyword evidence="1" id="KW-0472">Membrane</keyword>
<keyword evidence="1" id="KW-1133">Transmembrane helix</keyword>
<feature type="transmembrane region" description="Helical" evidence="1">
    <location>
        <begin position="600"/>
        <end position="622"/>
    </location>
</feature>
<dbReference type="eggNOG" id="ENOG502QQYF">
    <property type="taxonomic scope" value="Eukaryota"/>
</dbReference>
<evidence type="ECO:0000313" key="4">
    <source>
        <dbReference type="Proteomes" id="UP000008983"/>
    </source>
</evidence>
<feature type="domain" description="Guanylate cyclase" evidence="2">
    <location>
        <begin position="292"/>
        <end position="452"/>
    </location>
</feature>
<gene>
    <name evidence="3" type="ORF">IMG5_154690</name>
</gene>
<evidence type="ECO:0000313" key="3">
    <source>
        <dbReference type="EMBL" id="EGR29486.1"/>
    </source>
</evidence>
<dbReference type="OMA" id="WRIGDER"/>
<protein>
    <recommendedName>
        <fullName evidence="2">Guanylate cyclase domain-containing protein</fullName>
    </recommendedName>
</protein>
<dbReference type="EMBL" id="GL984139">
    <property type="protein sequence ID" value="EGR29486.1"/>
    <property type="molecule type" value="Genomic_DNA"/>
</dbReference>
<dbReference type="RefSeq" id="XP_004030722.1">
    <property type="nucleotide sequence ID" value="XM_004030674.1"/>
</dbReference>
<dbReference type="GO" id="GO:0009190">
    <property type="term" value="P:cyclic nucleotide biosynthetic process"/>
    <property type="evidence" value="ECO:0007669"/>
    <property type="project" value="InterPro"/>
</dbReference>
<dbReference type="FunCoup" id="G0QZ63">
    <property type="interactions" value="10"/>
</dbReference>
<dbReference type="Gene3D" id="3.30.70.1230">
    <property type="entry name" value="Nucleotide cyclase"/>
    <property type="match status" value="1"/>
</dbReference>
<dbReference type="PANTHER" id="PTHR43336">
    <property type="entry name" value="OXYGEN SENSOR HISTIDINE KINASE RESPONSE REGULATOR DEVS/DOSS"/>
    <property type="match status" value="1"/>
</dbReference>
<name>G0QZ63_ICHMU</name>
<dbReference type="GeneID" id="14905588"/>
<dbReference type="PANTHER" id="PTHR43336:SF3">
    <property type="entry name" value="GUANYLATE CYCLASE DOMAIN-CONTAINING PROTEIN"/>
    <property type="match status" value="1"/>
</dbReference>
<proteinExistence type="predicted"/>
<sequence>MSKQNKLLFLYQSYIYFYFLKKVESKIGKMLSDLTTKRVVLLIFSIAISVPLFSAETYNSLESSYTFGLNYLHNVMTNQIIYQDNNTYQTELINFFISKQTEQLDRYKLIYLKINNNVYYQSSLYETLRAIEKDTYSVSYQTGFQNQAICIYSVKEDQDLTSILSIARTTYLIIILASFFFIKDSNEMVVDPIERMLEKIKMISRCPLEAARISQDQEIAEEELIKTLNQKQLNELQIQKKYETSILESTIIKIGALLALGFGEAGSQIIGKNMNGDGKVNPMIPGRKIFAIFGFVSIRNFADVTEVLEERVMIFANEIAEIVHYVCDCFHGVANKNLGDCFLMVWKFKDEDELINLNEKEEVEVKKLTNCQNFTDLALLGFLKTLACSYKLSQTQKFQSHIEQIRKTNQQFKLKLGFGLHIGWGIEGSIGSQFKIDASYLSPNVNLASRLENATKQYGIQLLMSGGLYRMLSQKTQSYIRQVDRVTVKGSYQPMDLYTCDMDQQSLNIKIFPLKNQVEQKGQNKKILRFIQRKKKDERYEKIIQNKLMVNKLFEVDNDLYLMRQNYTEEFFNIFHQGINEYLEGNWQQAHIKLIQAQVLFFYFIIFNLIKMNYKAVLLFTIENNQYYKGKLTEDGPCQTIIKYMSKFDYQAPKDWKGYRELIEK</sequence>
<dbReference type="GO" id="GO:0035556">
    <property type="term" value="P:intracellular signal transduction"/>
    <property type="evidence" value="ECO:0007669"/>
    <property type="project" value="InterPro"/>
</dbReference>
<keyword evidence="1" id="KW-0812">Transmembrane</keyword>
<dbReference type="InterPro" id="IPR029787">
    <property type="entry name" value="Nucleotide_cyclase"/>
</dbReference>
<dbReference type="CDD" id="cd07302">
    <property type="entry name" value="CHD"/>
    <property type="match status" value="1"/>
</dbReference>
<evidence type="ECO:0000256" key="1">
    <source>
        <dbReference type="SAM" id="Phobius"/>
    </source>
</evidence>
<dbReference type="PROSITE" id="PS50125">
    <property type="entry name" value="GUANYLATE_CYCLASE_2"/>
    <property type="match status" value="1"/>
</dbReference>
<evidence type="ECO:0000259" key="2">
    <source>
        <dbReference type="PROSITE" id="PS50125"/>
    </source>
</evidence>
<dbReference type="Pfam" id="PF00211">
    <property type="entry name" value="Guanylate_cyc"/>
    <property type="match status" value="1"/>
</dbReference>
<dbReference type="OrthoDB" id="60033at2759"/>
<dbReference type="AlphaFoldDB" id="G0QZ63"/>
<dbReference type="SUPFAM" id="SSF55073">
    <property type="entry name" value="Nucleotide cyclase"/>
    <property type="match status" value="1"/>
</dbReference>
<accession>G0QZ63</accession>
<reference evidence="3 4" key="1">
    <citation type="submission" date="2011-07" db="EMBL/GenBank/DDBJ databases">
        <authorList>
            <person name="Coyne R."/>
            <person name="Brami D."/>
            <person name="Johnson J."/>
            <person name="Hostetler J."/>
            <person name="Hannick L."/>
            <person name="Clark T."/>
            <person name="Cassidy-Hanley D."/>
            <person name="Inman J."/>
        </authorList>
    </citation>
    <scope>NUCLEOTIDE SEQUENCE [LARGE SCALE GENOMIC DNA]</scope>
    <source>
        <strain evidence="3 4">G5</strain>
    </source>
</reference>
<organism evidence="3 4">
    <name type="scientific">Ichthyophthirius multifiliis</name>
    <name type="common">White spot disease agent</name>
    <name type="synonym">Ich</name>
    <dbReference type="NCBI Taxonomy" id="5932"/>
    <lineage>
        <taxon>Eukaryota</taxon>
        <taxon>Sar</taxon>
        <taxon>Alveolata</taxon>
        <taxon>Ciliophora</taxon>
        <taxon>Intramacronucleata</taxon>
        <taxon>Oligohymenophorea</taxon>
        <taxon>Hymenostomatida</taxon>
        <taxon>Ophryoglenina</taxon>
        <taxon>Ichthyophthirius</taxon>
    </lineage>
</organism>
<dbReference type="InParanoid" id="G0QZ63"/>